<evidence type="ECO:0000256" key="1">
    <source>
        <dbReference type="ARBA" id="ARBA00009108"/>
    </source>
</evidence>
<dbReference type="PANTHER" id="PTHR37313">
    <property type="entry name" value="UPF0749 PROTEIN RV1825"/>
    <property type="match status" value="1"/>
</dbReference>
<dbReference type="Proteomes" id="UP000549971">
    <property type="component" value="Unassembled WGS sequence"/>
</dbReference>
<gene>
    <name evidence="3" type="ORF">HDA39_006045</name>
</gene>
<feature type="chain" id="PRO_5038613893" evidence="2">
    <location>
        <begin position="33"/>
        <end position="256"/>
    </location>
</feature>
<protein>
    <submittedName>
        <fullName evidence="3">Uncharacterized protein YlxW (UPF0749 family)</fullName>
    </submittedName>
</protein>
<dbReference type="InterPro" id="IPR010273">
    <property type="entry name" value="DUF881"/>
</dbReference>
<dbReference type="GO" id="GO:0005886">
    <property type="term" value="C:plasma membrane"/>
    <property type="evidence" value="ECO:0007669"/>
    <property type="project" value="TreeGrafter"/>
</dbReference>
<feature type="signal peptide" evidence="2">
    <location>
        <begin position="1"/>
        <end position="32"/>
    </location>
</feature>
<comment type="similarity">
    <text evidence="1">Belongs to the UPF0749 family.</text>
</comment>
<dbReference type="EMBL" id="JACHMY010000001">
    <property type="protein sequence ID" value="MBB5839311.1"/>
    <property type="molecule type" value="Genomic_DNA"/>
</dbReference>
<evidence type="ECO:0000256" key="2">
    <source>
        <dbReference type="SAM" id="SignalP"/>
    </source>
</evidence>
<keyword evidence="4" id="KW-1185">Reference proteome</keyword>
<evidence type="ECO:0000313" key="4">
    <source>
        <dbReference type="Proteomes" id="UP000549971"/>
    </source>
</evidence>
<dbReference type="RefSeq" id="WP_184800878.1">
    <property type="nucleotide sequence ID" value="NZ_JACHMY010000001.1"/>
</dbReference>
<dbReference type="Gene3D" id="3.30.70.1880">
    <property type="entry name" value="Protein of unknown function DUF881"/>
    <property type="match status" value="1"/>
</dbReference>
<accession>A0A7W9MWR2</accession>
<dbReference type="AlphaFoldDB" id="A0A7W9MWR2"/>
<name>A0A7W9MWR2_9ACTN</name>
<dbReference type="PANTHER" id="PTHR37313:SF4">
    <property type="entry name" value="CONSERVED MEMBRANE PROTEIN-RELATED"/>
    <property type="match status" value="1"/>
</dbReference>
<organism evidence="3 4">
    <name type="scientific">Kribbella italica</name>
    <dbReference type="NCBI Taxonomy" id="1540520"/>
    <lineage>
        <taxon>Bacteria</taxon>
        <taxon>Bacillati</taxon>
        <taxon>Actinomycetota</taxon>
        <taxon>Actinomycetes</taxon>
        <taxon>Propionibacteriales</taxon>
        <taxon>Kribbellaceae</taxon>
        <taxon>Kribbella</taxon>
    </lineage>
</organism>
<keyword evidence="2" id="KW-0732">Signal</keyword>
<evidence type="ECO:0000313" key="3">
    <source>
        <dbReference type="EMBL" id="MBB5839311.1"/>
    </source>
</evidence>
<dbReference type="Pfam" id="PF05949">
    <property type="entry name" value="DUF881"/>
    <property type="match status" value="1"/>
</dbReference>
<comment type="caution">
    <text evidence="3">The sequence shown here is derived from an EMBL/GenBank/DDBJ whole genome shotgun (WGS) entry which is preliminary data.</text>
</comment>
<sequence length="256" mass="27573">MSRLRRFSLWRAGAPLALLCAGLLFATSATNARGTDLRPSRNTTLAGLVEEQSRRSASLTRQHAALSGDIDKLRAQQGSFPPKLTKQLEELSVAVGTTPVTGPGLTVTLKDAPPEVVKDNPDVDADWLVIHQQDIQAVVNALWAGGADAISIQDHRVISTTGIKCVGNSVVLHGVPYLPPYRITAIGDRRKLQQSLDDSKYIENLQDYVVKFQLGYEVKNQSSIAMPAYEGTLDLQSATVPGFAKTPTVSPSSTGR</sequence>
<reference evidence="3 4" key="1">
    <citation type="submission" date="2020-08" db="EMBL/GenBank/DDBJ databases">
        <title>Sequencing the genomes of 1000 actinobacteria strains.</title>
        <authorList>
            <person name="Klenk H.-P."/>
        </authorList>
    </citation>
    <scope>NUCLEOTIDE SEQUENCE [LARGE SCALE GENOMIC DNA]</scope>
    <source>
        <strain evidence="3 4">DSM 28967</strain>
    </source>
</reference>
<proteinExistence type="inferred from homology"/>